<gene>
    <name evidence="1" type="ORF">SMTD_LOCUS18840</name>
</gene>
<evidence type="ECO:0000313" key="2">
    <source>
        <dbReference type="Proteomes" id="UP000269396"/>
    </source>
</evidence>
<evidence type="ECO:0000313" key="1">
    <source>
        <dbReference type="EMBL" id="VDP78157.1"/>
    </source>
</evidence>
<proteinExistence type="predicted"/>
<name>A0A183PWV4_9TREM</name>
<accession>A0A183PWV4</accession>
<sequence length="69" mass="8063">MNFCTLLDAKNKVGHHSKNFEVGSYPPEVPCYLLDLKLVYEVSHHRRKAMNQTILAKERHLSELNKRTL</sequence>
<keyword evidence="2" id="KW-1185">Reference proteome</keyword>
<reference evidence="1 2" key="1">
    <citation type="submission" date="2018-11" db="EMBL/GenBank/DDBJ databases">
        <authorList>
            <consortium name="Pathogen Informatics"/>
        </authorList>
    </citation>
    <scope>NUCLEOTIDE SEQUENCE [LARGE SCALE GENOMIC DNA]</scope>
    <source>
        <strain>Denwood</strain>
        <strain evidence="2">Zambia</strain>
    </source>
</reference>
<dbReference type="Proteomes" id="UP000269396">
    <property type="component" value="Unassembled WGS sequence"/>
</dbReference>
<dbReference type="AlphaFoldDB" id="A0A183PWV4"/>
<dbReference type="EMBL" id="UZAL01041213">
    <property type="protein sequence ID" value="VDP78157.1"/>
    <property type="molecule type" value="Genomic_DNA"/>
</dbReference>
<protein>
    <submittedName>
        <fullName evidence="1">Uncharacterized protein</fullName>
    </submittedName>
</protein>
<organism evidence="1 2">
    <name type="scientific">Schistosoma mattheei</name>
    <dbReference type="NCBI Taxonomy" id="31246"/>
    <lineage>
        <taxon>Eukaryota</taxon>
        <taxon>Metazoa</taxon>
        <taxon>Spiralia</taxon>
        <taxon>Lophotrochozoa</taxon>
        <taxon>Platyhelminthes</taxon>
        <taxon>Trematoda</taxon>
        <taxon>Digenea</taxon>
        <taxon>Strigeidida</taxon>
        <taxon>Schistosomatoidea</taxon>
        <taxon>Schistosomatidae</taxon>
        <taxon>Schistosoma</taxon>
    </lineage>
</organism>